<evidence type="ECO:0000256" key="2">
    <source>
        <dbReference type="ARBA" id="ARBA00022475"/>
    </source>
</evidence>
<evidence type="ECO:0000259" key="8">
    <source>
        <dbReference type="PROSITE" id="PS50262"/>
    </source>
</evidence>
<keyword evidence="5 7" id="KW-0472">Membrane</keyword>
<feature type="transmembrane region" description="Helical" evidence="7">
    <location>
        <begin position="233"/>
        <end position="257"/>
    </location>
</feature>
<feature type="transmembrane region" description="Helical" evidence="7">
    <location>
        <begin position="104"/>
        <end position="125"/>
    </location>
</feature>
<dbReference type="InterPro" id="IPR017452">
    <property type="entry name" value="GPCR_Rhodpsn_7TM"/>
</dbReference>
<evidence type="ECO:0000256" key="7">
    <source>
        <dbReference type="SAM" id="Phobius"/>
    </source>
</evidence>
<keyword evidence="3 6" id="KW-0812">Transmembrane</keyword>
<comment type="similarity">
    <text evidence="6">Belongs to the G-protein coupled receptor 1 family.</text>
</comment>
<dbReference type="Pfam" id="PF00001">
    <property type="entry name" value="7tm_1"/>
    <property type="match status" value="2"/>
</dbReference>
<dbReference type="Proteomes" id="UP001159405">
    <property type="component" value="Unassembled WGS sequence"/>
</dbReference>
<accession>A0ABN8NBX5</accession>
<organism evidence="9 10">
    <name type="scientific">Porites lobata</name>
    <dbReference type="NCBI Taxonomy" id="104759"/>
    <lineage>
        <taxon>Eukaryota</taxon>
        <taxon>Metazoa</taxon>
        <taxon>Cnidaria</taxon>
        <taxon>Anthozoa</taxon>
        <taxon>Hexacorallia</taxon>
        <taxon>Scleractinia</taxon>
        <taxon>Fungiina</taxon>
        <taxon>Poritidae</taxon>
        <taxon>Porites</taxon>
    </lineage>
</organism>
<comment type="caution">
    <text evidence="9">The sequence shown here is derived from an EMBL/GenBank/DDBJ whole genome shotgun (WGS) entry which is preliminary data.</text>
</comment>
<dbReference type="PROSITE" id="PS00237">
    <property type="entry name" value="G_PROTEIN_RECEP_F1_1"/>
    <property type="match status" value="1"/>
</dbReference>
<evidence type="ECO:0000256" key="5">
    <source>
        <dbReference type="ARBA" id="ARBA00023136"/>
    </source>
</evidence>
<evidence type="ECO:0000256" key="3">
    <source>
        <dbReference type="ARBA" id="ARBA00022692"/>
    </source>
</evidence>
<dbReference type="PANTHER" id="PTHR22750">
    <property type="entry name" value="G-PROTEIN COUPLED RECEPTOR"/>
    <property type="match status" value="1"/>
</dbReference>
<feature type="transmembrane region" description="Helical" evidence="7">
    <location>
        <begin position="269"/>
        <end position="287"/>
    </location>
</feature>
<evidence type="ECO:0000313" key="10">
    <source>
        <dbReference type="Proteomes" id="UP001159405"/>
    </source>
</evidence>
<dbReference type="PROSITE" id="PS50262">
    <property type="entry name" value="G_PROTEIN_RECEP_F1_2"/>
    <property type="match status" value="1"/>
</dbReference>
<evidence type="ECO:0000256" key="6">
    <source>
        <dbReference type="RuleBase" id="RU000688"/>
    </source>
</evidence>
<reference evidence="9 10" key="1">
    <citation type="submission" date="2022-05" db="EMBL/GenBank/DDBJ databases">
        <authorList>
            <consortium name="Genoscope - CEA"/>
            <person name="William W."/>
        </authorList>
    </citation>
    <scope>NUCLEOTIDE SEQUENCE [LARGE SCALE GENOMIC DNA]</scope>
</reference>
<keyword evidence="6" id="KW-0675">Receptor</keyword>
<sequence>MTKDLFCRELLRFLPCHSDVEHLRSLFIVNCILNGILSYSTAVLNCLAIHAVKKTSFLSASLKTILLSLAISDLGIGLFSQPFFVALLSKSLRNDNLGCTTYTIFTFVIIFFTSASLFGVMAISLDRYMAIYLHLRYQELVTQTRVVAGVASLWILSAILSLIFLWIDPNVFALTFSIAAAVCLAVTSLLYFKIYIIVRRHNFQIRRQNQIHQDAPNDDEISFASRKYAVGTFYVYAVFLVCYLPHAFSLLAIVIGIGPHIIMKGLYNISLTITFLNSTLNPVVYCWKMRHIRRAMVETLRNIFRRGLNHRE</sequence>
<keyword evidence="6" id="KW-0807">Transducer</keyword>
<keyword evidence="10" id="KW-1185">Reference proteome</keyword>
<keyword evidence="6" id="KW-0297">G-protein coupled receptor</keyword>
<keyword evidence="2" id="KW-1003">Cell membrane</keyword>
<feature type="transmembrane region" description="Helical" evidence="7">
    <location>
        <begin position="64"/>
        <end position="84"/>
    </location>
</feature>
<dbReference type="CDD" id="cd00637">
    <property type="entry name" value="7tm_classA_rhodopsin-like"/>
    <property type="match status" value="1"/>
</dbReference>
<evidence type="ECO:0000313" key="9">
    <source>
        <dbReference type="EMBL" id="CAH3045399.1"/>
    </source>
</evidence>
<feature type="transmembrane region" description="Helical" evidence="7">
    <location>
        <begin position="27"/>
        <end position="52"/>
    </location>
</feature>
<proteinExistence type="inferred from homology"/>
<name>A0ABN8NBX5_9CNID</name>
<dbReference type="InterPro" id="IPR000276">
    <property type="entry name" value="GPCR_Rhodpsn"/>
</dbReference>
<gene>
    <name evidence="9" type="ORF">PLOB_00006389</name>
</gene>
<evidence type="ECO:0000256" key="1">
    <source>
        <dbReference type="ARBA" id="ARBA00004651"/>
    </source>
</evidence>
<feature type="transmembrane region" description="Helical" evidence="7">
    <location>
        <begin position="173"/>
        <end position="198"/>
    </location>
</feature>
<feature type="transmembrane region" description="Helical" evidence="7">
    <location>
        <begin position="146"/>
        <end position="167"/>
    </location>
</feature>
<feature type="domain" description="G-protein coupled receptors family 1 profile" evidence="8">
    <location>
        <begin position="44"/>
        <end position="285"/>
    </location>
</feature>
<dbReference type="SUPFAM" id="SSF81321">
    <property type="entry name" value="Family A G protein-coupled receptor-like"/>
    <property type="match status" value="1"/>
</dbReference>
<dbReference type="Gene3D" id="1.20.1070.10">
    <property type="entry name" value="Rhodopsin 7-helix transmembrane proteins"/>
    <property type="match status" value="1"/>
</dbReference>
<comment type="subcellular location">
    <subcellularLocation>
        <location evidence="1">Cell membrane</location>
        <topology evidence="1">Multi-pass membrane protein</topology>
    </subcellularLocation>
</comment>
<dbReference type="PRINTS" id="PR00237">
    <property type="entry name" value="GPCRRHODOPSN"/>
</dbReference>
<evidence type="ECO:0000256" key="4">
    <source>
        <dbReference type="ARBA" id="ARBA00022989"/>
    </source>
</evidence>
<protein>
    <recommendedName>
        <fullName evidence="8">G-protein coupled receptors family 1 profile domain-containing protein</fullName>
    </recommendedName>
</protein>
<dbReference type="EMBL" id="CALNXK010000013">
    <property type="protein sequence ID" value="CAH3045399.1"/>
    <property type="molecule type" value="Genomic_DNA"/>
</dbReference>
<keyword evidence="4 7" id="KW-1133">Transmembrane helix</keyword>